<evidence type="ECO:0000256" key="2">
    <source>
        <dbReference type="ARBA" id="ARBA00006692"/>
    </source>
</evidence>
<keyword evidence="3" id="KW-0963">Cytoplasm</keyword>
<dbReference type="InterPro" id="IPR007110">
    <property type="entry name" value="Ig-like_dom"/>
</dbReference>
<dbReference type="OMA" id="NEPCAET"/>
<dbReference type="Pfam" id="PF07679">
    <property type="entry name" value="I-set"/>
    <property type="match status" value="2"/>
</dbReference>
<evidence type="ECO:0000313" key="9">
    <source>
        <dbReference type="Proteomes" id="UP000264800"/>
    </source>
</evidence>
<dbReference type="GO" id="GO:0031430">
    <property type="term" value="C:M band"/>
    <property type="evidence" value="ECO:0007669"/>
    <property type="project" value="TreeGrafter"/>
</dbReference>
<dbReference type="Pfam" id="PF00041">
    <property type="entry name" value="fn3"/>
    <property type="match status" value="2"/>
</dbReference>
<dbReference type="SUPFAM" id="SSF48726">
    <property type="entry name" value="Immunoglobulin"/>
    <property type="match status" value="2"/>
</dbReference>
<feature type="domain" description="Fibronectin type-III" evidence="7">
    <location>
        <begin position="41"/>
        <end position="136"/>
    </location>
</feature>
<dbReference type="GeneTree" id="ENSGT01110000267173"/>
<dbReference type="InterPro" id="IPR013783">
    <property type="entry name" value="Ig-like_fold"/>
</dbReference>
<dbReference type="CDD" id="cd00096">
    <property type="entry name" value="Ig"/>
    <property type="match status" value="1"/>
</dbReference>
<dbReference type="CDD" id="cd00063">
    <property type="entry name" value="FN3"/>
    <property type="match status" value="2"/>
</dbReference>
<dbReference type="SMART" id="SM00408">
    <property type="entry name" value="IGc2"/>
    <property type="match status" value="2"/>
</dbReference>
<keyword evidence="4" id="KW-0677">Repeat</keyword>
<dbReference type="PANTHER" id="PTHR14340:SF13">
    <property type="entry name" value="TITIN"/>
    <property type="match status" value="1"/>
</dbReference>
<evidence type="ECO:0000256" key="1">
    <source>
        <dbReference type="ARBA" id="ARBA00004496"/>
    </source>
</evidence>
<evidence type="ECO:0000256" key="4">
    <source>
        <dbReference type="ARBA" id="ARBA00022737"/>
    </source>
</evidence>
<dbReference type="InterPro" id="IPR003599">
    <property type="entry name" value="Ig_sub"/>
</dbReference>
<dbReference type="Gene3D" id="2.60.40.10">
    <property type="entry name" value="Immunoglobulins"/>
    <property type="match status" value="4"/>
</dbReference>
<dbReference type="GO" id="GO:0048738">
    <property type="term" value="P:cardiac muscle tissue development"/>
    <property type="evidence" value="ECO:0007669"/>
    <property type="project" value="TreeGrafter"/>
</dbReference>
<evidence type="ECO:0000256" key="5">
    <source>
        <dbReference type="ARBA" id="ARBA00023319"/>
    </source>
</evidence>
<dbReference type="PANTHER" id="PTHR14340">
    <property type="entry name" value="MICROFIBRIL-ASSOCIATED GLYCOPROTEIN 3"/>
    <property type="match status" value="1"/>
</dbReference>
<dbReference type="FunFam" id="2.60.40.10:FF:000002">
    <property type="entry name" value="Titin a"/>
    <property type="match status" value="1"/>
</dbReference>
<evidence type="ECO:0000256" key="3">
    <source>
        <dbReference type="ARBA" id="ARBA00022490"/>
    </source>
</evidence>
<dbReference type="PROSITE" id="PS50835">
    <property type="entry name" value="IG_LIKE"/>
    <property type="match status" value="2"/>
</dbReference>
<proteinExistence type="inferred from homology"/>
<dbReference type="Ensembl" id="ENSKMAT00000025572.1">
    <property type="protein sequence ID" value="ENSKMAP00000025252.1"/>
    <property type="gene ID" value="ENSKMAG00000018701.1"/>
</dbReference>
<feature type="domain" description="Ig-like" evidence="6">
    <location>
        <begin position="333"/>
        <end position="417"/>
    </location>
</feature>
<dbReference type="AlphaFoldDB" id="A0A3Q3GP70"/>
<dbReference type="InterPro" id="IPR003961">
    <property type="entry name" value="FN3_dom"/>
</dbReference>
<dbReference type="InterPro" id="IPR036116">
    <property type="entry name" value="FN3_sf"/>
</dbReference>
<keyword evidence="5" id="KW-0393">Immunoglobulin domain</keyword>
<accession>A0A3Q3GP70</accession>
<keyword evidence="9" id="KW-1185">Reference proteome</keyword>
<evidence type="ECO:0000259" key="7">
    <source>
        <dbReference type="PROSITE" id="PS50853"/>
    </source>
</evidence>
<dbReference type="Proteomes" id="UP000264800">
    <property type="component" value="Unplaced"/>
</dbReference>
<comment type="similarity">
    <text evidence="2">Belongs to the protein kinase superfamily. CAMK Ser/Thr protein kinase family.</text>
</comment>
<dbReference type="SMART" id="SM00409">
    <property type="entry name" value="IG"/>
    <property type="match status" value="2"/>
</dbReference>
<dbReference type="PRINTS" id="PR00014">
    <property type="entry name" value="FNTYPEIII"/>
</dbReference>
<dbReference type="InterPro" id="IPR003598">
    <property type="entry name" value="Ig_sub2"/>
</dbReference>
<dbReference type="InterPro" id="IPR013098">
    <property type="entry name" value="Ig_I-set"/>
</dbReference>
<dbReference type="GO" id="GO:0045214">
    <property type="term" value="P:sarcomere organization"/>
    <property type="evidence" value="ECO:0007669"/>
    <property type="project" value="TreeGrafter"/>
</dbReference>
<reference evidence="8" key="2">
    <citation type="submission" date="2025-09" db="UniProtKB">
        <authorList>
            <consortium name="Ensembl"/>
        </authorList>
    </citation>
    <scope>IDENTIFICATION</scope>
</reference>
<evidence type="ECO:0008006" key="10">
    <source>
        <dbReference type="Google" id="ProtNLM"/>
    </source>
</evidence>
<reference evidence="8" key="1">
    <citation type="submission" date="2025-08" db="UniProtKB">
        <authorList>
            <consortium name="Ensembl"/>
        </authorList>
    </citation>
    <scope>IDENTIFICATION</scope>
</reference>
<comment type="subcellular location">
    <subcellularLocation>
        <location evidence="1">Cytoplasm</location>
    </subcellularLocation>
</comment>
<feature type="domain" description="Fibronectin type-III" evidence="7">
    <location>
        <begin position="224"/>
        <end position="321"/>
    </location>
</feature>
<dbReference type="PROSITE" id="PS50853">
    <property type="entry name" value="FN3"/>
    <property type="match status" value="2"/>
</dbReference>
<feature type="domain" description="Ig-like" evidence="6">
    <location>
        <begin position="95"/>
        <end position="217"/>
    </location>
</feature>
<dbReference type="CDD" id="cd05748">
    <property type="entry name" value="Ig_Titin_like"/>
    <property type="match status" value="1"/>
</dbReference>
<evidence type="ECO:0000313" key="8">
    <source>
        <dbReference type="Ensembl" id="ENSKMAP00000025252.1"/>
    </source>
</evidence>
<dbReference type="SMART" id="SM00060">
    <property type="entry name" value="FN3"/>
    <property type="match status" value="2"/>
</dbReference>
<dbReference type="GO" id="GO:0008307">
    <property type="term" value="F:structural constituent of muscle"/>
    <property type="evidence" value="ECO:0007669"/>
    <property type="project" value="TreeGrafter"/>
</dbReference>
<organism evidence="8 9">
    <name type="scientific">Kryptolebias marmoratus</name>
    <name type="common">Mangrove killifish</name>
    <name type="synonym">Rivulus marmoratus</name>
    <dbReference type="NCBI Taxonomy" id="37003"/>
    <lineage>
        <taxon>Eukaryota</taxon>
        <taxon>Metazoa</taxon>
        <taxon>Chordata</taxon>
        <taxon>Craniata</taxon>
        <taxon>Vertebrata</taxon>
        <taxon>Euteleostomi</taxon>
        <taxon>Actinopterygii</taxon>
        <taxon>Neopterygii</taxon>
        <taxon>Teleostei</taxon>
        <taxon>Neoteleostei</taxon>
        <taxon>Acanthomorphata</taxon>
        <taxon>Ovalentaria</taxon>
        <taxon>Atherinomorphae</taxon>
        <taxon>Cyprinodontiformes</taxon>
        <taxon>Rivulidae</taxon>
        <taxon>Kryptolebias</taxon>
    </lineage>
</organism>
<protein>
    <recommendedName>
        <fullName evidence="10">Titin</fullName>
    </recommendedName>
</protein>
<name>A0A3Q3GP70_KRYMA</name>
<dbReference type="FunFam" id="2.60.40.10:FF:000147">
    <property type="entry name" value="Myosin light chain kinase"/>
    <property type="match status" value="1"/>
</dbReference>
<dbReference type="STRING" id="37003.ENSKMAP00000025252"/>
<dbReference type="InterPro" id="IPR036179">
    <property type="entry name" value="Ig-like_dom_sf"/>
</dbReference>
<evidence type="ECO:0000259" key="6">
    <source>
        <dbReference type="PROSITE" id="PS50835"/>
    </source>
</evidence>
<dbReference type="FunFam" id="2.60.40.10:FF:000003">
    <property type="entry name" value="Titin isoform E"/>
    <property type="match status" value="1"/>
</dbReference>
<dbReference type="SUPFAM" id="SSF49265">
    <property type="entry name" value="Fibronectin type III"/>
    <property type="match status" value="2"/>
</dbReference>
<sequence length="425" mass="47000">KIKELTKDTQKQLPQPGWDRTAQMVTIIFVLPSLPAKPDEPKGPIRFDEIDATTVNCSWDPPVRDGGAPISGYVVEQRDAHRPGWVPVCDSVSRPMFRFENLIEGDEYVFQFKFRVMACNAGGSGEPAEVPGALKYKDLYVVRHGGVVRLSIPIKGKPLPTCKWLKDGGAVSTRAMIASTEDASELVIKGAERGESGLYELLLENKVGKKKAQIKVKVIGRPSAPEGPMIFEEIQANSVKVSWKPPTNDGGSEILGYIVERREAARNAWYTVDSRVTETQLIVKGLKEGTEYHFKVTAENSFGISGSLKSEQPLVPKTPLCKYYFFANSESKPSLRKEMDEVTAKLGQPAVMKCQIVGRPVPEIKWYHAGKEIVESRKYEMSSDGRNHSLSIMTDQQEDEGEYTCKAINDAGEAEATAHHAVCPT</sequence>